<protein>
    <recommendedName>
        <fullName evidence="4">Kynureninase</fullName>
        <ecNumber evidence="4">3.7.1.3</ecNumber>
    </recommendedName>
</protein>
<organism evidence="5 6">
    <name type="scientific">Hyphomonas pacifica</name>
    <dbReference type="NCBI Taxonomy" id="1280941"/>
    <lineage>
        <taxon>Bacteria</taxon>
        <taxon>Pseudomonadati</taxon>
        <taxon>Pseudomonadota</taxon>
        <taxon>Alphaproteobacteria</taxon>
        <taxon>Hyphomonadales</taxon>
        <taxon>Hyphomonadaceae</taxon>
        <taxon>Hyphomonas</taxon>
    </lineage>
</organism>
<dbReference type="SUPFAM" id="SSF53383">
    <property type="entry name" value="PLP-dependent transferases"/>
    <property type="match status" value="1"/>
</dbReference>
<keyword evidence="6" id="KW-1185">Reference proteome</keyword>
<dbReference type="PANTHER" id="PTHR14084:SF0">
    <property type="entry name" value="KYNURENINASE"/>
    <property type="match status" value="1"/>
</dbReference>
<sequence>MNSFRFPQSRSDAEARDAKDPLAHCRAAFALPDGITYLVGHSLGPATQGALLALQRAADDGWVRDRVGAWNSANWIGLAEQVGAKLAQLIGAGEREVLVCDSVSVNLYKLAASAQPLAAARRLVVEEDEFPTDQYILQGLSSMTGVELVWAAPGQGVAELKGGVLVKSLVNYRTGEVADVGADEAAAQAEGGLIVWDLSHATGVLDLRLKTWGARLAAGCTYKYLNGGPGAPAFVFVDDALAPDLASPLPGWMGHATPFDFKSAYQPKEGAARFATGTPPILSLAALDGALDIFQGLNMSDVQQKARQLSQMSLVLAEKADLKTSCPMEADRRGGHISVRHCEGYAVVRAMYDWGIEADFRAPDTIRFGLSPLFLSYAEVWDAMQELTEILETRSWDKACYREKAVVT</sequence>
<comment type="function">
    <text evidence="4">Catalyzes the cleavage of L-kynurenine (L-Kyn) and L-3-hydroxykynurenine (L-3OHKyn) into anthranilic acid (AA) and 3-hydroxyanthranilic acid (3-OHAA), respectively.</text>
</comment>
<dbReference type="AlphaFoldDB" id="A0A062U3R7"/>
<dbReference type="EC" id="3.7.1.3" evidence="4"/>
<evidence type="ECO:0000313" key="5">
    <source>
        <dbReference type="EMBL" id="RAN35166.1"/>
    </source>
</evidence>
<dbReference type="PIRSF" id="PIRSF038800">
    <property type="entry name" value="KYNU"/>
    <property type="match status" value="1"/>
</dbReference>
<dbReference type="OrthoDB" id="9812626at2"/>
<dbReference type="GO" id="GO:0009435">
    <property type="term" value="P:NAD+ biosynthetic process"/>
    <property type="evidence" value="ECO:0007669"/>
    <property type="project" value="UniProtKB-UniPathway"/>
</dbReference>
<evidence type="ECO:0000256" key="3">
    <source>
        <dbReference type="ARBA" id="ARBA00022898"/>
    </source>
</evidence>
<dbReference type="EMBL" id="AWFB01000006">
    <property type="protein sequence ID" value="RAN35166.1"/>
    <property type="molecule type" value="Genomic_DNA"/>
</dbReference>
<dbReference type="Pfam" id="PF22580">
    <property type="entry name" value="KYNU_C"/>
    <property type="match status" value="1"/>
</dbReference>
<accession>A0A062U3R7</accession>
<dbReference type="Proteomes" id="UP000249123">
    <property type="component" value="Unassembled WGS sequence"/>
</dbReference>
<evidence type="ECO:0000256" key="4">
    <source>
        <dbReference type="PIRNR" id="PIRNR038800"/>
    </source>
</evidence>
<evidence type="ECO:0000256" key="2">
    <source>
        <dbReference type="ARBA" id="ARBA00022801"/>
    </source>
</evidence>
<dbReference type="RefSeq" id="WP_034824377.1">
    <property type="nucleotide sequence ID" value="NZ_AWFA01000005.1"/>
</dbReference>
<dbReference type="Gene3D" id="3.40.640.10">
    <property type="entry name" value="Type I PLP-dependent aspartate aminotransferase-like (Major domain)"/>
    <property type="match status" value="1"/>
</dbReference>
<evidence type="ECO:0000256" key="1">
    <source>
        <dbReference type="ARBA" id="ARBA00022642"/>
    </source>
</evidence>
<dbReference type="InterPro" id="IPR015422">
    <property type="entry name" value="PyrdxlP-dep_Trfase_small"/>
</dbReference>
<comment type="catalytic activity">
    <reaction evidence="4">
        <text>3-hydroxy-L-kynurenine + H2O = 3-hydroxyanthranilate + L-alanine + H(+)</text>
        <dbReference type="Rhea" id="RHEA:25143"/>
        <dbReference type="ChEBI" id="CHEBI:15377"/>
        <dbReference type="ChEBI" id="CHEBI:15378"/>
        <dbReference type="ChEBI" id="CHEBI:36559"/>
        <dbReference type="ChEBI" id="CHEBI:57972"/>
        <dbReference type="ChEBI" id="CHEBI:58125"/>
        <dbReference type="EC" id="3.7.1.3"/>
    </reaction>
</comment>
<dbReference type="GO" id="GO:0005737">
    <property type="term" value="C:cytoplasm"/>
    <property type="evidence" value="ECO:0007669"/>
    <property type="project" value="InterPro"/>
</dbReference>
<gene>
    <name evidence="5" type="ORF">HY3_08840</name>
</gene>
<comment type="pathway">
    <text evidence="4">Cofactor biosynthesis; NAD(+) biosynthesis; quinolinate from L-kynurenine: step 2/3.</text>
</comment>
<comment type="catalytic activity">
    <reaction evidence="4">
        <text>L-kynurenine + H2O = anthranilate + L-alanine + H(+)</text>
        <dbReference type="Rhea" id="RHEA:16813"/>
        <dbReference type="ChEBI" id="CHEBI:15377"/>
        <dbReference type="ChEBI" id="CHEBI:15378"/>
        <dbReference type="ChEBI" id="CHEBI:16567"/>
        <dbReference type="ChEBI" id="CHEBI:57959"/>
        <dbReference type="ChEBI" id="CHEBI:57972"/>
        <dbReference type="EC" id="3.7.1.3"/>
    </reaction>
</comment>
<proteinExistence type="inferred from homology"/>
<reference evidence="5 6" key="1">
    <citation type="submission" date="2013-04" db="EMBL/GenBank/DDBJ databases">
        <title>Hyphomonas sp. T24B3 Genome Sequencing.</title>
        <authorList>
            <person name="Lai Q."/>
            <person name="Shao Z."/>
        </authorList>
    </citation>
    <scope>NUCLEOTIDE SEQUENCE [LARGE SCALE GENOMIC DNA]</scope>
    <source>
        <strain evidence="5 6">T24B3</strain>
    </source>
</reference>
<dbReference type="GO" id="GO:0043420">
    <property type="term" value="P:anthranilate metabolic process"/>
    <property type="evidence" value="ECO:0007669"/>
    <property type="project" value="TreeGrafter"/>
</dbReference>
<dbReference type="GO" id="GO:0030429">
    <property type="term" value="F:kynureninase activity"/>
    <property type="evidence" value="ECO:0007669"/>
    <property type="project" value="UniProtKB-EC"/>
</dbReference>
<comment type="subunit">
    <text evidence="4">Homodimer.</text>
</comment>
<evidence type="ECO:0000313" key="6">
    <source>
        <dbReference type="Proteomes" id="UP000249123"/>
    </source>
</evidence>
<comment type="caution">
    <text evidence="5">The sequence shown here is derived from an EMBL/GenBank/DDBJ whole genome shotgun (WGS) entry which is preliminary data.</text>
</comment>
<comment type="similarity">
    <text evidence="4">Belongs to the kynureninase family.</text>
</comment>
<dbReference type="GO" id="GO:0019441">
    <property type="term" value="P:L-tryptophan catabolic process to kynurenine"/>
    <property type="evidence" value="ECO:0007669"/>
    <property type="project" value="TreeGrafter"/>
</dbReference>
<dbReference type="Gene3D" id="3.90.1150.10">
    <property type="entry name" value="Aspartate Aminotransferase, domain 1"/>
    <property type="match status" value="1"/>
</dbReference>
<dbReference type="UniPathway" id="UPA00334">
    <property type="reaction ID" value="UER00455"/>
</dbReference>
<name>A0A062U3R7_9PROT</name>
<dbReference type="GO" id="GO:0030170">
    <property type="term" value="F:pyridoxal phosphate binding"/>
    <property type="evidence" value="ECO:0007669"/>
    <property type="project" value="InterPro"/>
</dbReference>
<dbReference type="InterPro" id="IPR010111">
    <property type="entry name" value="Kynureninase"/>
</dbReference>
<dbReference type="STRING" id="1280941.HY2_08235"/>
<dbReference type="GO" id="GO:0097053">
    <property type="term" value="P:L-kynurenine catabolic process"/>
    <property type="evidence" value="ECO:0007669"/>
    <property type="project" value="UniProtKB-UniPathway"/>
</dbReference>
<comment type="pathway">
    <text evidence="4">Amino-acid degradation; L-kynurenine degradation; L-alanine and anthranilate from L-kynurenine: step 1/1.</text>
</comment>
<dbReference type="PANTHER" id="PTHR14084">
    <property type="entry name" value="KYNURENINASE"/>
    <property type="match status" value="1"/>
</dbReference>
<comment type="cofactor">
    <cofactor evidence="4">
        <name>pyridoxal 5'-phosphate</name>
        <dbReference type="ChEBI" id="CHEBI:597326"/>
    </cofactor>
</comment>
<dbReference type="UniPathway" id="UPA00253">
    <property type="reaction ID" value="UER00329"/>
</dbReference>
<dbReference type="InterPro" id="IPR015421">
    <property type="entry name" value="PyrdxlP-dep_Trfase_major"/>
</dbReference>
<keyword evidence="2 4" id="KW-0378">Hydrolase</keyword>
<dbReference type="InterPro" id="IPR015424">
    <property type="entry name" value="PyrdxlP-dep_Trfase"/>
</dbReference>
<keyword evidence="3 4" id="KW-0663">Pyridoxal phosphate</keyword>
<dbReference type="eggNOG" id="COG3844">
    <property type="taxonomic scope" value="Bacteria"/>
</dbReference>
<accession>A0A328K6M5</accession>
<keyword evidence="1 4" id="KW-0662">Pyridine nucleotide biosynthesis</keyword>